<sequence>MTKILSALAIVLLFASCNSTELQTNEEISKSIRESFKTKNDSIALTLRNNNEGAYYLLGSEDFYRKLKKNIEALKYIYWDPKINSAPIVMDEFYVKTDGIKNHKLHSDKYSYTLSFANKLNESYVSILKIHANEQQHYLIGIVYNRIGEKWKIERIIPVNYSFFDHNADDLYKTAKKKETKGFTIDAYVFANGAMNLTKSGGKDFVFDIASEIEDYQNKLFKKIQITHGKFPLDILGKDQNPQLRGFDMAFYKNSLYTTVHYNSWTPFNDEVAMKTEYETVKNFMTLNFPDLDKKQPYVFYRAFSQRLGNNNSIYGFVAENNKSLSQKK</sequence>
<dbReference type="PROSITE" id="PS51257">
    <property type="entry name" value="PROKAR_LIPOPROTEIN"/>
    <property type="match status" value="1"/>
</dbReference>
<accession>A0ABW5NPA3</accession>
<comment type="caution">
    <text evidence="1">The sequence shown here is derived from an EMBL/GenBank/DDBJ whole genome shotgun (WGS) entry which is preliminary data.</text>
</comment>
<protein>
    <recommendedName>
        <fullName evidence="3">Lipoprotein</fullName>
    </recommendedName>
</protein>
<proteinExistence type="predicted"/>
<evidence type="ECO:0000313" key="2">
    <source>
        <dbReference type="Proteomes" id="UP001597480"/>
    </source>
</evidence>
<dbReference type="Proteomes" id="UP001597480">
    <property type="component" value="Unassembled WGS sequence"/>
</dbReference>
<reference evidence="2" key="1">
    <citation type="journal article" date="2019" name="Int. J. Syst. Evol. Microbiol.">
        <title>The Global Catalogue of Microorganisms (GCM) 10K type strain sequencing project: providing services to taxonomists for standard genome sequencing and annotation.</title>
        <authorList>
            <consortium name="The Broad Institute Genomics Platform"/>
            <consortium name="The Broad Institute Genome Sequencing Center for Infectious Disease"/>
            <person name="Wu L."/>
            <person name="Ma J."/>
        </authorList>
    </citation>
    <scope>NUCLEOTIDE SEQUENCE [LARGE SCALE GENOMIC DNA]</scope>
    <source>
        <strain evidence="2">KCTC 42107</strain>
    </source>
</reference>
<keyword evidence="2" id="KW-1185">Reference proteome</keyword>
<organism evidence="1 2">
    <name type="scientific">Flavobacterium suzhouense</name>
    <dbReference type="NCBI Taxonomy" id="1529638"/>
    <lineage>
        <taxon>Bacteria</taxon>
        <taxon>Pseudomonadati</taxon>
        <taxon>Bacteroidota</taxon>
        <taxon>Flavobacteriia</taxon>
        <taxon>Flavobacteriales</taxon>
        <taxon>Flavobacteriaceae</taxon>
        <taxon>Flavobacterium</taxon>
    </lineage>
</organism>
<evidence type="ECO:0000313" key="1">
    <source>
        <dbReference type="EMBL" id="MFD2600882.1"/>
    </source>
</evidence>
<name>A0ABW5NPA3_9FLAO</name>
<evidence type="ECO:0008006" key="3">
    <source>
        <dbReference type="Google" id="ProtNLM"/>
    </source>
</evidence>
<dbReference type="EMBL" id="JBHUMD010000004">
    <property type="protein sequence ID" value="MFD2600882.1"/>
    <property type="molecule type" value="Genomic_DNA"/>
</dbReference>
<dbReference type="RefSeq" id="WP_379819553.1">
    <property type="nucleotide sequence ID" value="NZ_JBHUMD010000004.1"/>
</dbReference>
<gene>
    <name evidence="1" type="ORF">ACFSR3_02330</name>
</gene>